<dbReference type="AlphaFoldDB" id="H2Z9Q5"/>
<keyword evidence="6" id="KW-1185">Reference proteome</keyword>
<keyword evidence="3" id="KW-0963">Cytoplasm</keyword>
<dbReference type="InParanoid" id="H2Z9Q5"/>
<dbReference type="InterPro" id="IPR024969">
    <property type="entry name" value="EIF3F/CSN6-like_C"/>
</dbReference>
<keyword evidence="3" id="KW-0736">Signalosome</keyword>
<dbReference type="Pfam" id="PF13012">
    <property type="entry name" value="MitMem_reg"/>
    <property type="match status" value="1"/>
</dbReference>
<comment type="subcellular location">
    <subcellularLocation>
        <location evidence="3">Cytoplasm</location>
    </subcellularLocation>
    <subcellularLocation>
        <location evidence="3">Nucleus</location>
    </subcellularLocation>
</comment>
<evidence type="ECO:0000313" key="6">
    <source>
        <dbReference type="Proteomes" id="UP000007875"/>
    </source>
</evidence>
<feature type="domain" description="MPN" evidence="4">
    <location>
        <begin position="14"/>
        <end position="147"/>
    </location>
</feature>
<reference evidence="5" key="3">
    <citation type="submission" date="2025-09" db="UniProtKB">
        <authorList>
            <consortium name="Ensembl"/>
        </authorList>
    </citation>
    <scope>IDENTIFICATION</scope>
</reference>
<accession>H2Z9Q5</accession>
<dbReference type="FunFam" id="3.40.140.10:FF:000178">
    <property type="entry name" value="Uncharacterized protein"/>
    <property type="match status" value="1"/>
</dbReference>
<dbReference type="Pfam" id="PF01398">
    <property type="entry name" value="JAB"/>
    <property type="match status" value="1"/>
</dbReference>
<dbReference type="STRING" id="51511.ENSCSAVP00000014320"/>
<dbReference type="InterPro" id="IPR037518">
    <property type="entry name" value="MPN"/>
</dbReference>
<dbReference type="Gene3D" id="3.40.140.10">
    <property type="entry name" value="Cytidine Deaminase, domain 2"/>
    <property type="match status" value="1"/>
</dbReference>
<dbReference type="PANTHER" id="PTHR10540">
    <property type="entry name" value="EUKARYOTIC TRANSLATION INITIATION FACTOR 3 SUBUNIT F-RELATED"/>
    <property type="match status" value="1"/>
</dbReference>
<dbReference type="GO" id="GO:0005737">
    <property type="term" value="C:cytoplasm"/>
    <property type="evidence" value="ECO:0007669"/>
    <property type="project" value="UniProtKB-SubCell"/>
</dbReference>
<dbReference type="OMA" id="LVGWWST"/>
<dbReference type="PROSITE" id="PS50249">
    <property type="entry name" value="MPN"/>
    <property type="match status" value="1"/>
</dbReference>
<reference evidence="5" key="2">
    <citation type="submission" date="2025-08" db="UniProtKB">
        <authorList>
            <consortium name="Ensembl"/>
        </authorList>
    </citation>
    <scope>IDENTIFICATION</scope>
</reference>
<sequence length="300" mass="33686">PVLTGSGGNGSVAVKLHPLVIMNISDHWTRLRAQKGKPLPVFGALIGKQVGRTIELMNSFELLYMEINEDILIDTEYYYSKEEQFKQVFKDLDFHGWYTTGGVPTELDMKVHQQICGIIESPIFLKLNPQAASTDLPLNIYESVIDVTDGTAVSRLVTLQYTLATEEAERIGVDHVARVSNVDSSSVSYASEHLASQHSSISMLYTRVRLLRDYMEAVQNGELPRDHEIMRSLQALCKRLPVLGAETLTSDLHNQYNDVTLMTYLGVMSKGSQTMNQFISKFNVLLDRQSAGRRLRGLFI</sequence>
<dbReference type="SMART" id="SM00232">
    <property type="entry name" value="JAB_MPN"/>
    <property type="match status" value="1"/>
</dbReference>
<evidence type="ECO:0000256" key="2">
    <source>
        <dbReference type="ARBA" id="ARBA00014871"/>
    </source>
</evidence>
<evidence type="ECO:0000313" key="5">
    <source>
        <dbReference type="Ensembl" id="ENSCSAVP00000014320.1"/>
    </source>
</evidence>
<dbReference type="eggNOG" id="KOG3050">
    <property type="taxonomic scope" value="Eukaryota"/>
</dbReference>
<dbReference type="GO" id="GO:0008237">
    <property type="term" value="F:metallopeptidase activity"/>
    <property type="evidence" value="ECO:0007669"/>
    <property type="project" value="InterPro"/>
</dbReference>
<evidence type="ECO:0000259" key="4">
    <source>
        <dbReference type="PROSITE" id="PS50249"/>
    </source>
</evidence>
<comment type="function">
    <text evidence="3">Component of the COP9 signalosome complex (CSN), a complex involved in various cellular and developmental processes.</text>
</comment>
<dbReference type="PANTHER" id="PTHR10540:SF8">
    <property type="entry name" value="COP9 SIGNALOSOME COMPLEX SUBUNIT 6"/>
    <property type="match status" value="1"/>
</dbReference>
<comment type="similarity">
    <text evidence="1 3">Belongs to the peptidase M67A family. CSN6 subfamily.</text>
</comment>
<evidence type="ECO:0000256" key="3">
    <source>
        <dbReference type="RuleBase" id="RU367006"/>
    </source>
</evidence>
<protein>
    <recommendedName>
        <fullName evidence="2 3">COP9 signalosome complex subunit 6</fullName>
    </recommendedName>
</protein>
<name>H2Z9Q5_CIOSA</name>
<dbReference type="Ensembl" id="ENSCSAVT00000014485.1">
    <property type="protein sequence ID" value="ENSCSAVP00000014320.1"/>
    <property type="gene ID" value="ENSCSAVG00000008382.1"/>
</dbReference>
<organism evidence="5 6">
    <name type="scientific">Ciona savignyi</name>
    <name type="common">Pacific transparent sea squirt</name>
    <dbReference type="NCBI Taxonomy" id="51511"/>
    <lineage>
        <taxon>Eukaryota</taxon>
        <taxon>Metazoa</taxon>
        <taxon>Chordata</taxon>
        <taxon>Tunicata</taxon>
        <taxon>Ascidiacea</taxon>
        <taxon>Phlebobranchia</taxon>
        <taxon>Cionidae</taxon>
        <taxon>Ciona</taxon>
    </lineage>
</organism>
<evidence type="ECO:0000256" key="1">
    <source>
        <dbReference type="ARBA" id="ARBA00010893"/>
    </source>
</evidence>
<proteinExistence type="inferred from homology"/>
<reference evidence="6" key="1">
    <citation type="submission" date="2003-08" db="EMBL/GenBank/DDBJ databases">
        <authorList>
            <person name="Birren B."/>
            <person name="Nusbaum C."/>
            <person name="Abebe A."/>
            <person name="Abouelleil A."/>
            <person name="Adekoya E."/>
            <person name="Ait-zahra M."/>
            <person name="Allen N."/>
            <person name="Allen T."/>
            <person name="An P."/>
            <person name="Anderson M."/>
            <person name="Anderson S."/>
            <person name="Arachchi H."/>
            <person name="Armbruster J."/>
            <person name="Bachantsang P."/>
            <person name="Baldwin J."/>
            <person name="Barry A."/>
            <person name="Bayul T."/>
            <person name="Blitshsteyn B."/>
            <person name="Bloom T."/>
            <person name="Blye J."/>
            <person name="Boguslavskiy L."/>
            <person name="Borowsky M."/>
            <person name="Boukhgalter B."/>
            <person name="Brunache A."/>
            <person name="Butler J."/>
            <person name="Calixte N."/>
            <person name="Calvo S."/>
            <person name="Camarata J."/>
            <person name="Campo K."/>
            <person name="Chang J."/>
            <person name="Cheshatsang Y."/>
            <person name="Citroen M."/>
            <person name="Collymore A."/>
            <person name="Considine T."/>
            <person name="Cook A."/>
            <person name="Cooke P."/>
            <person name="Corum B."/>
            <person name="Cuomo C."/>
            <person name="David R."/>
            <person name="Dawoe T."/>
            <person name="Degray S."/>
            <person name="Dodge S."/>
            <person name="Dooley K."/>
            <person name="Dorje P."/>
            <person name="Dorjee K."/>
            <person name="Dorris L."/>
            <person name="Duffey N."/>
            <person name="Dupes A."/>
            <person name="Elkins T."/>
            <person name="Engels R."/>
            <person name="Erickson J."/>
            <person name="Farina A."/>
            <person name="Faro S."/>
            <person name="Ferreira P."/>
            <person name="Fischer H."/>
            <person name="Fitzgerald M."/>
            <person name="Foley K."/>
            <person name="Gage D."/>
            <person name="Galagan J."/>
            <person name="Gearin G."/>
            <person name="Gnerre S."/>
            <person name="Gnirke A."/>
            <person name="Goyette A."/>
            <person name="Graham J."/>
            <person name="Grandbois E."/>
            <person name="Gyaltsen K."/>
            <person name="Hafez N."/>
            <person name="Hagopian D."/>
            <person name="Hagos B."/>
            <person name="Hall J."/>
            <person name="Hatcher B."/>
            <person name="Heller A."/>
            <person name="Higgins H."/>
            <person name="Honan T."/>
            <person name="Horn A."/>
            <person name="Houde N."/>
            <person name="Hughes L."/>
            <person name="Hulme W."/>
            <person name="Husby E."/>
            <person name="Iliev I."/>
            <person name="Jaffe D."/>
            <person name="Jones C."/>
            <person name="Kamal M."/>
            <person name="Kamat A."/>
            <person name="Kamvysselis M."/>
            <person name="Karlsson E."/>
            <person name="Kells C."/>
            <person name="Kieu A."/>
            <person name="Kisner P."/>
            <person name="Kodira C."/>
            <person name="Kulbokas E."/>
            <person name="Labutti K."/>
            <person name="Lama D."/>
            <person name="Landers T."/>
            <person name="Leger J."/>
            <person name="Levine S."/>
            <person name="Lewis D."/>
            <person name="Lewis T."/>
            <person name="Lindblad-toh K."/>
            <person name="Liu X."/>
            <person name="Lokyitsang T."/>
            <person name="Lokyitsang Y."/>
            <person name="Lucien O."/>
            <person name="Lui A."/>
            <person name="Ma L.J."/>
            <person name="Mabbitt R."/>
            <person name="Macdonald J."/>
            <person name="Maclean C."/>
            <person name="Major J."/>
            <person name="Manning J."/>
            <person name="Marabella R."/>
            <person name="Maru K."/>
            <person name="Matthews C."/>
            <person name="Mauceli E."/>
            <person name="Mccarthy M."/>
            <person name="Mcdonough S."/>
            <person name="Mcghee T."/>
            <person name="Meldrim J."/>
            <person name="Meneus L."/>
            <person name="Mesirov J."/>
            <person name="Mihalev A."/>
            <person name="Mihova T."/>
            <person name="Mikkelsen T."/>
            <person name="Mlenga V."/>
            <person name="Moru K."/>
            <person name="Mozes J."/>
            <person name="Mulrain L."/>
            <person name="Munson G."/>
            <person name="Naylor J."/>
            <person name="Newes C."/>
            <person name="Nguyen C."/>
            <person name="Nguyen N."/>
            <person name="Nguyen T."/>
            <person name="Nicol R."/>
            <person name="Nielsen C."/>
            <person name="Nizzari M."/>
            <person name="Norbu C."/>
            <person name="Norbu N."/>
            <person name="O'donnell P."/>
            <person name="Okoawo O."/>
            <person name="O'leary S."/>
            <person name="Omotosho B."/>
            <person name="O'neill K."/>
            <person name="Osman S."/>
            <person name="Parker S."/>
            <person name="Perrin D."/>
            <person name="Phunkhang P."/>
            <person name="Piqani B."/>
            <person name="Purcell S."/>
            <person name="Rachupka T."/>
            <person name="Ramasamy U."/>
            <person name="Rameau R."/>
            <person name="Ray V."/>
            <person name="Raymond C."/>
            <person name="Retta R."/>
            <person name="Richardson S."/>
            <person name="Rise C."/>
            <person name="Rodriguez J."/>
            <person name="Rogers J."/>
            <person name="Rogov P."/>
            <person name="Rutman M."/>
            <person name="Schupbach R."/>
            <person name="Seaman C."/>
            <person name="Settipalli S."/>
            <person name="Sharpe T."/>
            <person name="Sheridan J."/>
            <person name="Sherpa N."/>
            <person name="Shi J."/>
            <person name="Smirnov S."/>
            <person name="Smith C."/>
            <person name="Sougnez C."/>
            <person name="Spencer B."/>
            <person name="Stalker J."/>
            <person name="Stange-thomann N."/>
            <person name="Stavropoulos S."/>
            <person name="Stetson K."/>
            <person name="Stone C."/>
            <person name="Stone S."/>
            <person name="Stubbs M."/>
            <person name="Talamas J."/>
            <person name="Tchuinga P."/>
            <person name="Tenzing P."/>
            <person name="Tesfaye S."/>
            <person name="Theodore J."/>
            <person name="Thoulutsang Y."/>
            <person name="Topham K."/>
            <person name="Towey S."/>
            <person name="Tsamla T."/>
            <person name="Tsomo N."/>
            <person name="Vallee D."/>
            <person name="Vassiliev H."/>
            <person name="Venkataraman V."/>
            <person name="Vinson J."/>
            <person name="Vo A."/>
            <person name="Wade C."/>
            <person name="Wang S."/>
            <person name="Wangchuk T."/>
            <person name="Wangdi T."/>
            <person name="Whittaker C."/>
            <person name="Wilkinson J."/>
            <person name="Wu Y."/>
            <person name="Wyman D."/>
            <person name="Yadav S."/>
            <person name="Yang S."/>
            <person name="Yang X."/>
            <person name="Yeager S."/>
            <person name="Yee E."/>
            <person name="Young G."/>
            <person name="Zainoun J."/>
            <person name="Zembeck L."/>
            <person name="Zimmer A."/>
            <person name="Zody M."/>
            <person name="Lander E."/>
        </authorList>
    </citation>
    <scope>NUCLEOTIDE SEQUENCE [LARGE SCALE GENOMIC DNA]</scope>
</reference>
<dbReference type="GO" id="GO:0008180">
    <property type="term" value="C:COP9 signalosome"/>
    <property type="evidence" value="ECO:0007669"/>
    <property type="project" value="UniProtKB-UniRule"/>
</dbReference>
<dbReference type="GO" id="GO:0000338">
    <property type="term" value="P:protein deneddylation"/>
    <property type="evidence" value="ECO:0007669"/>
    <property type="project" value="InterPro"/>
</dbReference>
<keyword evidence="3" id="KW-0539">Nucleus</keyword>
<dbReference type="HOGENOM" id="CLU_027018_1_2_1"/>
<dbReference type="InterPro" id="IPR000555">
    <property type="entry name" value="JAMM/MPN+_dom"/>
</dbReference>
<dbReference type="CDD" id="cd08063">
    <property type="entry name" value="MPN_CSN6"/>
    <property type="match status" value="1"/>
</dbReference>
<dbReference type="InterPro" id="IPR033859">
    <property type="entry name" value="MPN_CSN6"/>
</dbReference>
<dbReference type="Proteomes" id="UP000007875">
    <property type="component" value="Unassembled WGS sequence"/>
</dbReference>
<dbReference type="FunCoup" id="H2Z9Q5">
    <property type="interactions" value="375"/>
</dbReference>
<dbReference type="GeneTree" id="ENSGT00950000183073"/>